<proteinExistence type="inferred from homology"/>
<dbReference type="InterPro" id="IPR012583">
    <property type="entry name" value="RIX1_N"/>
</dbReference>
<feature type="region of interest" description="Disordered" evidence="10">
    <location>
        <begin position="722"/>
        <end position="776"/>
    </location>
</feature>
<evidence type="ECO:0000313" key="12">
    <source>
        <dbReference type="EMBL" id="KGR09031.1"/>
    </source>
</evidence>
<evidence type="ECO:0000256" key="8">
    <source>
        <dbReference type="ARBA" id="ARBA00023242"/>
    </source>
</evidence>
<name>A0AB34PSH5_CANAX</name>
<feature type="domain" description="Pre-rRNA-processing protein RIX1 N-terminal" evidence="11">
    <location>
        <begin position="6"/>
        <end position="194"/>
    </location>
</feature>
<dbReference type="EMBL" id="AJIX01000027">
    <property type="protein sequence ID" value="KGR09031.1"/>
    <property type="molecule type" value="Genomic_DNA"/>
</dbReference>
<comment type="subcellular location">
    <subcellularLocation>
        <location evidence="2">Nucleus</location>
    </subcellularLocation>
</comment>
<keyword evidence="6" id="KW-0690">Ribosome biogenesis</keyword>
<feature type="region of interest" description="Disordered" evidence="10">
    <location>
        <begin position="463"/>
        <end position="495"/>
    </location>
</feature>
<comment type="caution">
    <text evidence="12">The sequence shown here is derived from an EMBL/GenBank/DDBJ whole genome shotgun (WGS) entry which is preliminary data.</text>
</comment>
<evidence type="ECO:0000259" key="11">
    <source>
        <dbReference type="Pfam" id="PF08167"/>
    </source>
</evidence>
<dbReference type="PANTHER" id="PTHR34105:SF1">
    <property type="entry name" value="PROLINE-, GLUTAMIC ACID- AND LEUCINE-RICH PROTEIN 1"/>
    <property type="match status" value="1"/>
</dbReference>
<accession>A0AB34PSH5</accession>
<dbReference type="Pfam" id="PF08167">
    <property type="entry name" value="RIX1"/>
    <property type="match status" value="1"/>
</dbReference>
<dbReference type="AlphaFoldDB" id="A0AB34PSH5"/>
<dbReference type="GO" id="GO:0005634">
    <property type="term" value="C:nucleus"/>
    <property type="evidence" value="ECO:0007669"/>
    <property type="project" value="UniProtKB-SubCell"/>
</dbReference>
<evidence type="ECO:0000256" key="4">
    <source>
        <dbReference type="ARBA" id="ARBA00011141"/>
    </source>
</evidence>
<evidence type="ECO:0000256" key="6">
    <source>
        <dbReference type="ARBA" id="ARBA00022517"/>
    </source>
</evidence>
<comment type="subunit">
    <text evidence="4">Component of the RIX1 complex, composed of IPI1, RIX1/IPI2 and IPI3 in a 1:2:2 stoichiometry. The complex interacts (via RIX1) with MDN1 (via its hexameric AAA ATPase ring) and the pre-60S ribosome particles.</text>
</comment>
<keyword evidence="7" id="KW-0698">rRNA processing</keyword>
<feature type="coiled-coil region" evidence="9">
    <location>
        <begin position="610"/>
        <end position="640"/>
    </location>
</feature>
<evidence type="ECO:0000256" key="5">
    <source>
        <dbReference type="ARBA" id="ARBA00021502"/>
    </source>
</evidence>
<evidence type="ECO:0000256" key="3">
    <source>
        <dbReference type="ARBA" id="ARBA00010511"/>
    </source>
</evidence>
<feature type="compositionally biased region" description="Low complexity" evidence="10">
    <location>
        <begin position="729"/>
        <end position="748"/>
    </location>
</feature>
<evidence type="ECO:0000256" key="10">
    <source>
        <dbReference type="SAM" id="MobiDB-lite"/>
    </source>
</evidence>
<dbReference type="PANTHER" id="PTHR34105">
    <property type="entry name" value="PROLINE-, GLUTAMIC ACID- AND LEUCINE-RICH PROTEIN 1"/>
    <property type="match status" value="1"/>
</dbReference>
<dbReference type="GO" id="GO:0006364">
    <property type="term" value="P:rRNA processing"/>
    <property type="evidence" value="ECO:0007669"/>
    <property type="project" value="UniProtKB-KW"/>
</dbReference>
<feature type="compositionally biased region" description="Low complexity" evidence="10">
    <location>
        <begin position="463"/>
        <end position="486"/>
    </location>
</feature>
<comment type="function">
    <text evidence="1">Component of the RIX1 complex required for processing of ITS2 sequences from 35S pre-rRNA and the nucleoplasmic transit of the pre-60S ribosomal subunits. Regulates pre-60S association of the critical remodeling factor MDN1.</text>
</comment>
<evidence type="ECO:0000256" key="2">
    <source>
        <dbReference type="ARBA" id="ARBA00004123"/>
    </source>
</evidence>
<keyword evidence="9" id="KW-0175">Coiled coil</keyword>
<evidence type="ECO:0000256" key="7">
    <source>
        <dbReference type="ARBA" id="ARBA00022552"/>
    </source>
</evidence>
<organism evidence="12 13">
    <name type="scientific">Candida albicans P78048</name>
    <dbReference type="NCBI Taxonomy" id="1094989"/>
    <lineage>
        <taxon>Eukaryota</taxon>
        <taxon>Fungi</taxon>
        <taxon>Dikarya</taxon>
        <taxon>Ascomycota</taxon>
        <taxon>Saccharomycotina</taxon>
        <taxon>Pichiomycetes</taxon>
        <taxon>Debaryomycetaceae</taxon>
        <taxon>Candida/Lodderomyces clade</taxon>
        <taxon>Candida</taxon>
    </lineage>
</organism>
<reference evidence="12 13" key="1">
    <citation type="submission" date="2013-12" db="EMBL/GenBank/DDBJ databases">
        <title>The Genome Sequence of Candida albicans P78048.</title>
        <authorList>
            <consortium name="The Broad Institute Genome Sequencing Platform"/>
            <consortium name="The Broad Institute Genome Sequencing Center for Infectious Disease"/>
            <person name="Cuomo C."/>
            <person name="Bennett R."/>
            <person name="Hirakawa M."/>
            <person name="Noverr M."/>
            <person name="Mitchell A."/>
            <person name="Young S.K."/>
            <person name="Zeng Q."/>
            <person name="Gargeya S."/>
            <person name="Fitzgerald M."/>
            <person name="Abouelleil A."/>
            <person name="Alvarado L."/>
            <person name="Berlin A.M."/>
            <person name="Chapman S.B."/>
            <person name="Dewar J."/>
            <person name="Goldberg J."/>
            <person name="Griggs A."/>
            <person name="Gujja S."/>
            <person name="Hansen M."/>
            <person name="Howarth C."/>
            <person name="Imamovic A."/>
            <person name="Larimer J."/>
            <person name="McCowan C."/>
            <person name="Murphy C."/>
            <person name="Pearson M."/>
            <person name="Priest M."/>
            <person name="Roberts A."/>
            <person name="Saif S."/>
            <person name="Shea T."/>
            <person name="Sykes S."/>
            <person name="Wortman J."/>
            <person name="Nusbaum C."/>
            <person name="Birren B."/>
        </authorList>
    </citation>
    <scope>NUCLEOTIDE SEQUENCE [LARGE SCALE GENOMIC DNA]</scope>
    <source>
        <strain evidence="12 13">P78048</strain>
    </source>
</reference>
<gene>
    <name evidence="12" type="ORF">MG3_03787</name>
</gene>
<sequence>MSINIVLEEIKGTPSSIIPLLSILHNDKQILSTITKTELNHLISRTLNLVRSSDAYNKWCGINLIRVIVEEYSILASEGNNLMNSLLQVLEAYQQQQQQQQHHHHHQTTIDLKILTSCIETINYMGDLIRGKPTLTREILTPKLNSIIGYYFQYLHFAPLLILNSLQTLLKFHPTTFRPFGNKLKTKLINLIDGGGGEEFINYPQDLQLSIYNTLAMLPIIEKIEPETKWYNDVINILGEINGLIQIYQEFLNFKDDQDLSNLIQKLPNRPTTTTTTTTTTKLLTDLSIDFNKPQTILSISNHLNILMGVLKSYLTVETSFTVKLPLGLILTTCELICSINTKFLSFKGDIRDETIKKLIKFSLIENYKTTLGVLIELIELYKGSLIPHLTTIWSFLETLIPFQNQNKRIVNEEIIESESLYVEILQFMKQSLSLLGNVSENTQLLRFVDMALILVEPRINPTTTTTTTNNNNNNNNTKQTNVQQGKKQKKRKNTSSVALSDILSHEHLFMTNIPTITITTVRSFINQIITKIILPPTQHYKIMRYLIIESIHAKYYNLYHNVPIELKKLLINAVLYPGYDKISILPIISTILSDDPLLGVFNNPKFPPLPKYINLVNNIEEEEQKEEQEEDAIIEDEVEEPIKEELTTPLKKRKLDIESNEETDNNNIIPVEDQSKIFTATKVEKLTTTTTSSIENNPVVIEELTSSKEIVVESPVDEPTKVDNIIPTTTTTTTTTTSLTSNTANANDDNDNDDDDESSDFEMPEINLDQDSDDE</sequence>
<keyword evidence="8" id="KW-0539">Nucleus</keyword>
<protein>
    <recommendedName>
        <fullName evidence="5">Pre-rRNA-processing protein RIX1</fullName>
    </recommendedName>
</protein>
<comment type="similarity">
    <text evidence="3">Belongs to the RIX1/PELP1 family.</text>
</comment>
<dbReference type="Proteomes" id="UP000030161">
    <property type="component" value="Unassembled WGS sequence"/>
</dbReference>
<evidence type="ECO:0000256" key="9">
    <source>
        <dbReference type="SAM" id="Coils"/>
    </source>
</evidence>
<evidence type="ECO:0000313" key="13">
    <source>
        <dbReference type="Proteomes" id="UP000030161"/>
    </source>
</evidence>
<feature type="compositionally biased region" description="Acidic residues" evidence="10">
    <location>
        <begin position="749"/>
        <end position="776"/>
    </location>
</feature>
<evidence type="ECO:0000256" key="1">
    <source>
        <dbReference type="ARBA" id="ARBA00003770"/>
    </source>
</evidence>